<feature type="region of interest" description="Disordered" evidence="1">
    <location>
        <begin position="249"/>
        <end position="285"/>
    </location>
</feature>
<dbReference type="PROSITE" id="PS50994">
    <property type="entry name" value="INTEGRASE"/>
    <property type="match status" value="1"/>
</dbReference>
<reference evidence="3" key="1">
    <citation type="submission" date="2020-08" db="EMBL/GenBank/DDBJ databases">
        <title>Multicomponent nature underlies the extraordinary mechanical properties of spider dragline silk.</title>
        <authorList>
            <person name="Kono N."/>
            <person name="Nakamura H."/>
            <person name="Mori M."/>
            <person name="Yoshida Y."/>
            <person name="Ohtoshi R."/>
            <person name="Malay A.D."/>
            <person name="Moran D.A.P."/>
            <person name="Tomita M."/>
            <person name="Numata K."/>
            <person name="Arakawa K."/>
        </authorList>
    </citation>
    <scope>NUCLEOTIDE SEQUENCE</scope>
</reference>
<dbReference type="EMBL" id="BMAV01005467">
    <property type="protein sequence ID" value="GFY46521.1"/>
    <property type="molecule type" value="Genomic_DNA"/>
</dbReference>
<evidence type="ECO:0000256" key="1">
    <source>
        <dbReference type="SAM" id="MobiDB-lite"/>
    </source>
</evidence>
<dbReference type="PANTHER" id="PTHR37984">
    <property type="entry name" value="PROTEIN CBG26694"/>
    <property type="match status" value="1"/>
</dbReference>
<dbReference type="OrthoDB" id="6428870at2759"/>
<keyword evidence="4" id="KW-1185">Reference proteome</keyword>
<dbReference type="SUPFAM" id="SSF53098">
    <property type="entry name" value="Ribonuclease H-like"/>
    <property type="match status" value="1"/>
</dbReference>
<dbReference type="InterPro" id="IPR012337">
    <property type="entry name" value="RNaseH-like_sf"/>
</dbReference>
<gene>
    <name evidence="3" type="primary">TY3B-I_1047</name>
    <name evidence="3" type="ORF">TNIN_120951</name>
</gene>
<dbReference type="InterPro" id="IPR036397">
    <property type="entry name" value="RNaseH_sf"/>
</dbReference>
<dbReference type="InterPro" id="IPR050951">
    <property type="entry name" value="Retrovirus_Pol_polyprotein"/>
</dbReference>
<organism evidence="3 4">
    <name type="scientific">Trichonephila inaurata madagascariensis</name>
    <dbReference type="NCBI Taxonomy" id="2747483"/>
    <lineage>
        <taxon>Eukaryota</taxon>
        <taxon>Metazoa</taxon>
        <taxon>Ecdysozoa</taxon>
        <taxon>Arthropoda</taxon>
        <taxon>Chelicerata</taxon>
        <taxon>Arachnida</taxon>
        <taxon>Araneae</taxon>
        <taxon>Araneomorphae</taxon>
        <taxon>Entelegynae</taxon>
        <taxon>Araneoidea</taxon>
        <taxon>Nephilidae</taxon>
        <taxon>Trichonephila</taxon>
        <taxon>Trichonephila inaurata</taxon>
    </lineage>
</organism>
<dbReference type="FunFam" id="3.30.420.10:FF:000032">
    <property type="entry name" value="Retrovirus-related Pol polyprotein from transposon 297-like Protein"/>
    <property type="match status" value="1"/>
</dbReference>
<feature type="compositionally biased region" description="Polar residues" evidence="1">
    <location>
        <begin position="260"/>
        <end position="275"/>
    </location>
</feature>
<proteinExistence type="predicted"/>
<feature type="domain" description="Integrase catalytic" evidence="2">
    <location>
        <begin position="1"/>
        <end position="150"/>
    </location>
</feature>
<evidence type="ECO:0000313" key="4">
    <source>
        <dbReference type="Proteomes" id="UP000886998"/>
    </source>
</evidence>
<sequence>MDLLGRFPKSQGGNRWIIVCTDYIKRYAITKALPTAEAPEVARFFVEEIILTHGAPRTIITDTGIVFKSNLIAEINNQCKVVHWMTTAYHPQTNGLTESFNKTLADMLAMYVDVEQKMWDQILLFVTFAYNTARQDTTGFTPFFLTFGREAETTLDAMFQGPIEYTAPDFVAQLVTQAEESRQLARIRTLEAQEKDQCRCNSRHHAVLYQPGDLVWIYILVCKVGHSKKLLKKMKPYYDPDLQAHLNDSMASDDRRFGESTPSTGRNDYTGPTTRSRPKALRQTH</sequence>
<evidence type="ECO:0000259" key="2">
    <source>
        <dbReference type="PROSITE" id="PS50994"/>
    </source>
</evidence>
<dbReference type="InterPro" id="IPR001584">
    <property type="entry name" value="Integrase_cat-core"/>
</dbReference>
<feature type="compositionally biased region" description="Basic residues" evidence="1">
    <location>
        <begin position="276"/>
        <end position="285"/>
    </location>
</feature>
<comment type="caution">
    <text evidence="3">The sequence shown here is derived from an EMBL/GenBank/DDBJ whole genome shotgun (WGS) entry which is preliminary data.</text>
</comment>
<protein>
    <submittedName>
        <fullName evidence="3">Transposon Ty3-I Gag-Pol polyprotein</fullName>
    </submittedName>
</protein>
<evidence type="ECO:0000313" key="3">
    <source>
        <dbReference type="EMBL" id="GFY46521.1"/>
    </source>
</evidence>
<name>A0A8X6X5I3_9ARAC</name>
<dbReference type="PANTHER" id="PTHR37984:SF5">
    <property type="entry name" value="PROTEIN NYNRIN-LIKE"/>
    <property type="match status" value="1"/>
</dbReference>
<dbReference type="Proteomes" id="UP000886998">
    <property type="component" value="Unassembled WGS sequence"/>
</dbReference>
<dbReference type="GO" id="GO:0015074">
    <property type="term" value="P:DNA integration"/>
    <property type="evidence" value="ECO:0007669"/>
    <property type="project" value="InterPro"/>
</dbReference>
<dbReference type="Gene3D" id="3.30.420.10">
    <property type="entry name" value="Ribonuclease H-like superfamily/Ribonuclease H"/>
    <property type="match status" value="1"/>
</dbReference>
<accession>A0A8X6X5I3</accession>
<dbReference type="GO" id="GO:0003676">
    <property type="term" value="F:nucleic acid binding"/>
    <property type="evidence" value="ECO:0007669"/>
    <property type="project" value="InterPro"/>
</dbReference>
<dbReference type="AlphaFoldDB" id="A0A8X6X5I3"/>